<feature type="chain" id="PRO_5015523031" evidence="1">
    <location>
        <begin position="24"/>
        <end position="284"/>
    </location>
</feature>
<accession>A0A2S7T5V5</accession>
<dbReference type="RefSeq" id="WP_105000962.1">
    <property type="nucleotide sequence ID" value="NZ_MQVX01000001.1"/>
</dbReference>
<evidence type="ECO:0000313" key="2">
    <source>
        <dbReference type="EMBL" id="PQJ15312.1"/>
    </source>
</evidence>
<sequence length="284" mass="30326">MKYIKLMALSALTLFGYTRSALANSVNPPFQTVWSEDFNSAANGANSGADWGLVINQGSFQVNNSRLELVGVNAGSLATFTTNALDISAFENLAISLVVDDNDNNKETSDYVRAFYSLDGAARVQFGEVIDDVPSPETLSVSNLNGASLVIEIEIKVSYGNESYNVDDILVTGDPLSSGGGGSTSSLWSESGSDIYYDGGNVGIGLSDPSNPLQIVGNELIQGDNASLFIESNVLGDYQGGRIYLSSQHINSANQFHTAMLIMHREPRATESSRFSGETEIMSM</sequence>
<gene>
    <name evidence="2" type="ORF">BST99_05790</name>
</gene>
<proteinExistence type="predicted"/>
<dbReference type="Proteomes" id="UP000239366">
    <property type="component" value="Unassembled WGS sequence"/>
</dbReference>
<name>A0A2S7T5V5_9FLAO</name>
<protein>
    <submittedName>
        <fullName evidence="2">Uncharacterized protein</fullName>
    </submittedName>
</protein>
<reference evidence="3" key="1">
    <citation type="submission" date="2016-11" db="EMBL/GenBank/DDBJ databases">
        <title>Trade-off between light-utilization and light-protection in marine flavobacteria.</title>
        <authorList>
            <person name="Kumagai Y."/>
            <person name="Yoshizawa S."/>
            <person name="Kogure K."/>
        </authorList>
    </citation>
    <scope>NUCLEOTIDE SEQUENCE [LARGE SCALE GENOMIC DNA]</scope>
    <source>
        <strain evidence="3">SG-18</strain>
    </source>
</reference>
<dbReference type="AlphaFoldDB" id="A0A2S7T5V5"/>
<feature type="signal peptide" evidence="1">
    <location>
        <begin position="1"/>
        <end position="23"/>
    </location>
</feature>
<keyword evidence="3" id="KW-1185">Reference proteome</keyword>
<dbReference type="EMBL" id="MQVX01000001">
    <property type="protein sequence ID" value="PQJ15312.1"/>
    <property type="molecule type" value="Genomic_DNA"/>
</dbReference>
<organism evidence="2 3">
    <name type="scientific">Aureicoccus marinus</name>
    <dbReference type="NCBI Taxonomy" id="754435"/>
    <lineage>
        <taxon>Bacteria</taxon>
        <taxon>Pseudomonadati</taxon>
        <taxon>Bacteroidota</taxon>
        <taxon>Flavobacteriia</taxon>
        <taxon>Flavobacteriales</taxon>
        <taxon>Flavobacteriaceae</taxon>
        <taxon>Aureicoccus</taxon>
    </lineage>
</organism>
<evidence type="ECO:0000313" key="3">
    <source>
        <dbReference type="Proteomes" id="UP000239366"/>
    </source>
</evidence>
<comment type="caution">
    <text evidence="2">The sequence shown here is derived from an EMBL/GenBank/DDBJ whole genome shotgun (WGS) entry which is preliminary data.</text>
</comment>
<evidence type="ECO:0000256" key="1">
    <source>
        <dbReference type="SAM" id="SignalP"/>
    </source>
</evidence>
<keyword evidence="1" id="KW-0732">Signal</keyword>
<dbReference type="OrthoDB" id="9813840at2"/>